<proteinExistence type="inferred from homology"/>
<evidence type="ECO:0000256" key="3">
    <source>
        <dbReference type="ARBA" id="ARBA00022840"/>
    </source>
</evidence>
<evidence type="ECO:0000256" key="1">
    <source>
        <dbReference type="ARBA" id="ARBA00006271"/>
    </source>
</evidence>
<dbReference type="Gene3D" id="1.10.1420.10">
    <property type="match status" value="2"/>
</dbReference>
<dbReference type="GO" id="GO:0005634">
    <property type="term" value="C:nucleus"/>
    <property type="evidence" value="ECO:0007669"/>
    <property type="project" value="TreeGrafter"/>
</dbReference>
<dbReference type="Proteomes" id="UP000250043">
    <property type="component" value="Unassembled WGS sequence"/>
</dbReference>
<dbReference type="SUPFAM" id="SSF48334">
    <property type="entry name" value="DNA repair protein MutS, domain III"/>
    <property type="match status" value="1"/>
</dbReference>
<keyword evidence="3" id="KW-0067">ATP-binding</keyword>
<dbReference type="CDD" id="cd03281">
    <property type="entry name" value="ABC_MSH5_euk"/>
    <property type="match status" value="1"/>
</dbReference>
<evidence type="ECO:0000256" key="5">
    <source>
        <dbReference type="SAM" id="MobiDB-lite"/>
    </source>
</evidence>
<comment type="similarity">
    <text evidence="1">Belongs to the DNA mismatch repair MutS family.</text>
</comment>
<dbReference type="InterPro" id="IPR007696">
    <property type="entry name" value="DNA_mismatch_repair_MutS_core"/>
</dbReference>
<dbReference type="GO" id="GO:0140664">
    <property type="term" value="F:ATP-dependent DNA damage sensor activity"/>
    <property type="evidence" value="ECO:0007669"/>
    <property type="project" value="InterPro"/>
</dbReference>
<accession>A0A8E2B2V7</accession>
<gene>
    <name evidence="8" type="ORF">OBBRIDRAFT_725988</name>
</gene>
<dbReference type="GO" id="GO:0006298">
    <property type="term" value="P:mismatch repair"/>
    <property type="evidence" value="ECO:0007669"/>
    <property type="project" value="InterPro"/>
</dbReference>
<dbReference type="GO" id="GO:0030983">
    <property type="term" value="F:mismatched DNA binding"/>
    <property type="evidence" value="ECO:0007669"/>
    <property type="project" value="InterPro"/>
</dbReference>
<feature type="compositionally biased region" description="Acidic residues" evidence="5">
    <location>
        <begin position="55"/>
        <end position="65"/>
    </location>
</feature>
<feature type="domain" description="DNA mismatch repair protein MutS core" evidence="6">
    <location>
        <begin position="305"/>
        <end position="623"/>
    </location>
</feature>
<name>A0A8E2B2V7_9APHY</name>
<dbReference type="Gene3D" id="3.40.50.300">
    <property type="entry name" value="P-loop containing nucleotide triphosphate hydrolases"/>
    <property type="match status" value="1"/>
</dbReference>
<dbReference type="InterPro" id="IPR011184">
    <property type="entry name" value="DNA_mismatch_repair_Msh2"/>
</dbReference>
<dbReference type="EMBL" id="KV722363">
    <property type="protein sequence ID" value="OCH92840.1"/>
    <property type="molecule type" value="Genomic_DNA"/>
</dbReference>
<dbReference type="PIRSF" id="PIRSF005813">
    <property type="entry name" value="MSH2"/>
    <property type="match status" value="1"/>
</dbReference>
<dbReference type="InterPro" id="IPR045076">
    <property type="entry name" value="MutS"/>
</dbReference>
<dbReference type="SMART" id="SM00533">
    <property type="entry name" value="MUTSd"/>
    <property type="match status" value="1"/>
</dbReference>
<sequence>MPRGKPSLGKKSIGGSTKRKRVPERFESEQRDDAAPDSPTIENSGKKVRWGSSAEESEEVEDDSGETPTTTDAEKVCLTASCQFGRIGCAFYDPVKCTIYVLPDTHENKHFDLIKSVLEQASPDVTLTSSKADDSFMNVLRDHMDASGGTFQVRPHKDFLPAKGRDRVLSLKLLSELPMEQLESHSSSDVGSNSEPRSAYDFMRSRRDAVGDPILQRWNAAVRLANYASIDAAPLCLGSIGALLDHLSRARAIADLDEEGIGGLEIRSIEELPLLQSMQIGADALFSLQIFLEENHASIHSDKTKEGLSLFGILDNTKTTLGRALLREWLLRPSTSLNVIQERHDAVECFLRPENLATANVLHAQLKGIKNVPKILGVMKSGKAKVSDCQGLVKFTVHSLILRDALTELNHVSGVPIVKKLLDALDGACLRELGTAINATIDWEESINSGRVCVRPHIDEDLDNLKHIYHGIDDVLSKVARRISEMVPPDYATSLNVVYFPQLGFLICVPMLDEWRTEEGITVLDGWTSHVYFKSQEMQDMDQHIGDLHPSIVDREIEIVQALLEKILVYDEALGHACDVCAELDCLLSFAEASHAYGYRRPEMTEDNILDIKQGRHPLQELVVDTFVPNDAFVIEGAGLGSDAAPNTDRDVLEEQKYNSIVVCTGANACGKSVYLKQVGLIQYMAQVHICFVPAESATLGIVDKILTRIQTRESVSKVQSAFMIDLNQVSLALRNSTPRSLILLDELGKGTVPSVNHGAGLFCGVLKHFAERGSRCPKVFAATHFHDIFSDDILDPRSLPITFVHMQVLLTTTQGLLFGANVGETEKIATDLDSIGNRHADEGVQSLRPSEKITYLYRVANGLSLDSHAAICAEIFGVPPRIAKRAQYVSQLLSSHELGRLLDEEMTEEERKELEQAEDVCKKFLAWDLDRQLEDREGKSVKEVLAVILGH</sequence>
<evidence type="ECO:0000256" key="2">
    <source>
        <dbReference type="ARBA" id="ARBA00022741"/>
    </source>
</evidence>
<feature type="region of interest" description="Disordered" evidence="5">
    <location>
        <begin position="1"/>
        <end position="70"/>
    </location>
</feature>
<organism evidence="8 9">
    <name type="scientific">Obba rivulosa</name>
    <dbReference type="NCBI Taxonomy" id="1052685"/>
    <lineage>
        <taxon>Eukaryota</taxon>
        <taxon>Fungi</taxon>
        <taxon>Dikarya</taxon>
        <taxon>Basidiomycota</taxon>
        <taxon>Agaricomycotina</taxon>
        <taxon>Agaricomycetes</taxon>
        <taxon>Polyporales</taxon>
        <taxon>Gelatoporiaceae</taxon>
        <taxon>Obba</taxon>
    </lineage>
</organism>
<keyword evidence="2" id="KW-0547">Nucleotide-binding</keyword>
<evidence type="ECO:0008006" key="10">
    <source>
        <dbReference type="Google" id="ProtNLM"/>
    </source>
</evidence>
<dbReference type="GO" id="GO:0051026">
    <property type="term" value="P:chiasma assembly"/>
    <property type="evidence" value="ECO:0007669"/>
    <property type="project" value="TreeGrafter"/>
</dbReference>
<evidence type="ECO:0000313" key="8">
    <source>
        <dbReference type="EMBL" id="OCH92840.1"/>
    </source>
</evidence>
<dbReference type="GO" id="GO:0005524">
    <property type="term" value="F:ATP binding"/>
    <property type="evidence" value="ECO:0007669"/>
    <property type="project" value="UniProtKB-KW"/>
</dbReference>
<keyword evidence="9" id="KW-1185">Reference proteome</keyword>
<dbReference type="Pfam" id="PF05192">
    <property type="entry name" value="MutS_III"/>
    <property type="match status" value="1"/>
</dbReference>
<feature type="domain" description="DNA mismatch repair proteins mutS family" evidence="7">
    <location>
        <begin position="659"/>
        <end position="892"/>
    </location>
</feature>
<dbReference type="Pfam" id="PF00488">
    <property type="entry name" value="MutS_V"/>
    <property type="match status" value="1"/>
</dbReference>
<feature type="compositionally biased region" description="Basic and acidic residues" evidence="5">
    <location>
        <begin position="23"/>
        <end position="34"/>
    </location>
</feature>
<protein>
    <recommendedName>
        <fullName evidence="10">DNA mismatch repair proteins mutS family domain-containing protein</fullName>
    </recommendedName>
</protein>
<keyword evidence="4" id="KW-0238">DNA-binding</keyword>
<reference evidence="8 9" key="1">
    <citation type="submission" date="2016-07" db="EMBL/GenBank/DDBJ databases">
        <title>Draft genome of the white-rot fungus Obba rivulosa 3A-2.</title>
        <authorList>
            <consortium name="DOE Joint Genome Institute"/>
            <person name="Miettinen O."/>
            <person name="Riley R."/>
            <person name="Acob R."/>
            <person name="Barry K."/>
            <person name="Cullen D."/>
            <person name="De Vries R."/>
            <person name="Hainaut M."/>
            <person name="Hatakka A."/>
            <person name="Henrissat B."/>
            <person name="Hilden K."/>
            <person name="Kuo R."/>
            <person name="Labutti K."/>
            <person name="Lipzen A."/>
            <person name="Makela M.R."/>
            <person name="Sandor L."/>
            <person name="Spatafora J.W."/>
            <person name="Grigoriev I.V."/>
            <person name="Hibbett D.S."/>
        </authorList>
    </citation>
    <scope>NUCLEOTIDE SEQUENCE [LARGE SCALE GENOMIC DNA]</scope>
    <source>
        <strain evidence="8 9">3A-2</strain>
    </source>
</reference>
<dbReference type="InterPro" id="IPR027417">
    <property type="entry name" value="P-loop_NTPase"/>
</dbReference>
<dbReference type="InterPro" id="IPR036187">
    <property type="entry name" value="DNA_mismatch_repair_MutS_sf"/>
</dbReference>
<evidence type="ECO:0000313" key="9">
    <source>
        <dbReference type="Proteomes" id="UP000250043"/>
    </source>
</evidence>
<evidence type="ECO:0000259" key="6">
    <source>
        <dbReference type="SMART" id="SM00533"/>
    </source>
</evidence>
<evidence type="ECO:0000256" key="4">
    <source>
        <dbReference type="ARBA" id="ARBA00023125"/>
    </source>
</evidence>
<dbReference type="SMART" id="SM00534">
    <property type="entry name" value="MUTSac"/>
    <property type="match status" value="1"/>
</dbReference>
<evidence type="ECO:0000259" key="7">
    <source>
        <dbReference type="SMART" id="SM00534"/>
    </source>
</evidence>
<dbReference type="AlphaFoldDB" id="A0A8E2B2V7"/>
<dbReference type="OrthoDB" id="29596at2759"/>
<dbReference type="PANTHER" id="PTHR11361">
    <property type="entry name" value="DNA MISMATCH REPAIR PROTEIN MUTS FAMILY MEMBER"/>
    <property type="match status" value="1"/>
</dbReference>
<dbReference type="SUPFAM" id="SSF52540">
    <property type="entry name" value="P-loop containing nucleoside triphosphate hydrolases"/>
    <property type="match status" value="1"/>
</dbReference>
<dbReference type="PANTHER" id="PTHR11361:SF20">
    <property type="entry name" value="MUTS PROTEIN HOMOLOG 5"/>
    <property type="match status" value="1"/>
</dbReference>
<dbReference type="InterPro" id="IPR000432">
    <property type="entry name" value="DNA_mismatch_repair_MutS_C"/>
</dbReference>